<dbReference type="EMBL" id="CAEKKB010000001">
    <property type="protein sequence ID" value="CAB4297628.1"/>
    <property type="molecule type" value="Genomic_DNA"/>
</dbReference>
<evidence type="ECO:0000313" key="2">
    <source>
        <dbReference type="EMBL" id="CAB4297628.1"/>
    </source>
</evidence>
<protein>
    <recommendedName>
        <fullName evidence="1">RNase H type-1 domain-containing protein</fullName>
    </recommendedName>
</protein>
<dbReference type="GO" id="GO:0004523">
    <property type="term" value="F:RNA-DNA hybrid ribonuclease activity"/>
    <property type="evidence" value="ECO:0007669"/>
    <property type="project" value="InterPro"/>
</dbReference>
<dbReference type="GO" id="GO:0003676">
    <property type="term" value="F:nucleic acid binding"/>
    <property type="evidence" value="ECO:0007669"/>
    <property type="project" value="InterPro"/>
</dbReference>
<accession>A0A6J5WH57</accession>
<keyword evidence="3" id="KW-1185">Reference proteome</keyword>
<name>A0A6J5WH57_PRUAR</name>
<dbReference type="InterPro" id="IPR036397">
    <property type="entry name" value="RNaseH_sf"/>
</dbReference>
<gene>
    <name evidence="2" type="ORF">ORAREDHAP_LOCUS9610</name>
</gene>
<dbReference type="InterPro" id="IPR002156">
    <property type="entry name" value="RNaseH_domain"/>
</dbReference>
<dbReference type="AlphaFoldDB" id="A0A6J5WH57"/>
<reference evidence="3" key="1">
    <citation type="journal article" date="2020" name="Genome Biol.">
        <title>Gamete binning: chromosome-level and haplotype-resolved genome assembly enabled by high-throughput single-cell sequencing of gamete genomes.</title>
        <authorList>
            <person name="Campoy J.A."/>
            <person name="Sun H."/>
            <person name="Goel M."/>
            <person name="Jiao W.-B."/>
            <person name="Folz-Donahue K."/>
            <person name="Wang N."/>
            <person name="Rubio M."/>
            <person name="Liu C."/>
            <person name="Kukat C."/>
            <person name="Ruiz D."/>
            <person name="Huettel B."/>
            <person name="Schneeberger K."/>
        </authorList>
    </citation>
    <scope>NUCLEOTIDE SEQUENCE [LARGE SCALE GENOMIC DNA]</scope>
    <source>
        <strain evidence="3">cv. Rojo Pasion</strain>
    </source>
</reference>
<dbReference type="Gene3D" id="3.30.420.10">
    <property type="entry name" value="Ribonuclease H-like superfamily/Ribonuclease H"/>
    <property type="match status" value="1"/>
</dbReference>
<dbReference type="Proteomes" id="UP000507245">
    <property type="component" value="Unassembled WGS sequence"/>
</dbReference>
<sequence>MVIIESDSEIMIESILNGATPNTMFDGILHDISILTKEFAALSFSFVPRCSNKAAHSVAGVAVNFVGGYEWDVNLHLDE</sequence>
<evidence type="ECO:0000313" key="3">
    <source>
        <dbReference type="Proteomes" id="UP000507245"/>
    </source>
</evidence>
<feature type="domain" description="RNase H type-1" evidence="1">
    <location>
        <begin position="2"/>
        <end position="59"/>
    </location>
</feature>
<evidence type="ECO:0000259" key="1">
    <source>
        <dbReference type="Pfam" id="PF13456"/>
    </source>
</evidence>
<dbReference type="Pfam" id="PF13456">
    <property type="entry name" value="RVT_3"/>
    <property type="match status" value="1"/>
</dbReference>
<organism evidence="2 3">
    <name type="scientific">Prunus armeniaca</name>
    <name type="common">Apricot</name>
    <name type="synonym">Armeniaca vulgaris</name>
    <dbReference type="NCBI Taxonomy" id="36596"/>
    <lineage>
        <taxon>Eukaryota</taxon>
        <taxon>Viridiplantae</taxon>
        <taxon>Streptophyta</taxon>
        <taxon>Embryophyta</taxon>
        <taxon>Tracheophyta</taxon>
        <taxon>Spermatophyta</taxon>
        <taxon>Magnoliopsida</taxon>
        <taxon>eudicotyledons</taxon>
        <taxon>Gunneridae</taxon>
        <taxon>Pentapetalae</taxon>
        <taxon>rosids</taxon>
        <taxon>fabids</taxon>
        <taxon>Rosales</taxon>
        <taxon>Rosaceae</taxon>
        <taxon>Amygdaloideae</taxon>
        <taxon>Amygdaleae</taxon>
        <taxon>Prunus</taxon>
    </lineage>
</organism>
<proteinExistence type="predicted"/>